<reference evidence="1" key="1">
    <citation type="journal article" date="2021" name="Proc. Natl. Acad. Sci. U.S.A.">
        <title>A Catalog of Tens of Thousands of Viruses from Human Metagenomes Reveals Hidden Associations with Chronic Diseases.</title>
        <authorList>
            <person name="Tisza M.J."/>
            <person name="Buck C.B."/>
        </authorList>
    </citation>
    <scope>NUCLEOTIDE SEQUENCE</scope>
    <source>
        <strain evidence="1">CtNQV2</strain>
    </source>
</reference>
<sequence length="45" mass="5371">MQFRSRNRGSIPLPVSKKKNSNYGNLFSRKWYNSFEERKCEKVCG</sequence>
<protein>
    <submittedName>
        <fullName evidence="1">Uncharacterized protein</fullName>
    </submittedName>
</protein>
<name>A0A8S5RZW5_9CAUD</name>
<proteinExistence type="predicted"/>
<accession>A0A8S5RZW5</accession>
<evidence type="ECO:0000313" key="1">
    <source>
        <dbReference type="EMBL" id="DAF44216.1"/>
    </source>
</evidence>
<organism evidence="1">
    <name type="scientific">Myoviridae sp. ctNQV2</name>
    <dbReference type="NCBI Taxonomy" id="2827683"/>
    <lineage>
        <taxon>Viruses</taxon>
        <taxon>Duplodnaviria</taxon>
        <taxon>Heunggongvirae</taxon>
        <taxon>Uroviricota</taxon>
        <taxon>Caudoviricetes</taxon>
    </lineage>
</organism>
<dbReference type="EMBL" id="BK032510">
    <property type="protein sequence ID" value="DAF44216.1"/>
    <property type="molecule type" value="Genomic_DNA"/>
</dbReference>